<evidence type="ECO:0000256" key="6">
    <source>
        <dbReference type="ARBA" id="ARBA00023002"/>
    </source>
</evidence>
<keyword evidence="6 8" id="KW-0560">Oxidoreductase</keyword>
<dbReference type="EC" id="1.5.1.3" evidence="3 8"/>
<sequence>MFINLIVAVSENMAIGKNNQMLWHLPEDFRYFKNVTYGMPVLMGRRTFGSLNNKPLPGRINIVLSRQKDLKAEGAVLVDKIDKALFIAKEHDYNQLFVVGGGDLYRQILPKAHRLYITRVKAHFPEADTFFPSFNEKDFKLVSEQKHHADEKHAYDYSFEVWERK</sequence>
<dbReference type="AlphaFoldDB" id="A0AAE3INJ2"/>
<comment type="caution">
    <text evidence="10">The sequence shown here is derived from an EMBL/GenBank/DDBJ whole genome shotgun (WGS) entry which is preliminary data.</text>
</comment>
<dbReference type="PANTHER" id="PTHR48069:SF3">
    <property type="entry name" value="DIHYDROFOLATE REDUCTASE"/>
    <property type="match status" value="1"/>
</dbReference>
<keyword evidence="11" id="KW-1185">Reference proteome</keyword>
<evidence type="ECO:0000256" key="2">
    <source>
        <dbReference type="ARBA" id="ARBA00009539"/>
    </source>
</evidence>
<evidence type="ECO:0000313" key="10">
    <source>
        <dbReference type="EMBL" id="MCU7695350.1"/>
    </source>
</evidence>
<dbReference type="PANTHER" id="PTHR48069">
    <property type="entry name" value="DIHYDROFOLATE REDUCTASE"/>
    <property type="match status" value="1"/>
</dbReference>
<dbReference type="GO" id="GO:0046655">
    <property type="term" value="P:folic acid metabolic process"/>
    <property type="evidence" value="ECO:0007669"/>
    <property type="project" value="TreeGrafter"/>
</dbReference>
<dbReference type="FunFam" id="3.40.430.10:FF:000001">
    <property type="entry name" value="Dihydrofolate reductase"/>
    <property type="match status" value="1"/>
</dbReference>
<dbReference type="PRINTS" id="PR00070">
    <property type="entry name" value="DHFR"/>
</dbReference>
<evidence type="ECO:0000256" key="7">
    <source>
        <dbReference type="ARBA" id="ARBA00025067"/>
    </source>
</evidence>
<dbReference type="GO" id="GO:0006730">
    <property type="term" value="P:one-carbon metabolic process"/>
    <property type="evidence" value="ECO:0007669"/>
    <property type="project" value="UniProtKB-KW"/>
</dbReference>
<evidence type="ECO:0000256" key="4">
    <source>
        <dbReference type="ARBA" id="ARBA00022563"/>
    </source>
</evidence>
<dbReference type="Gene3D" id="3.40.430.10">
    <property type="entry name" value="Dihydrofolate Reductase, subunit A"/>
    <property type="match status" value="1"/>
</dbReference>
<dbReference type="Proteomes" id="UP001209317">
    <property type="component" value="Unassembled WGS sequence"/>
</dbReference>
<feature type="domain" description="DHFR" evidence="9">
    <location>
        <begin position="2"/>
        <end position="164"/>
    </location>
</feature>
<dbReference type="GO" id="GO:0005829">
    <property type="term" value="C:cytosol"/>
    <property type="evidence" value="ECO:0007669"/>
    <property type="project" value="TreeGrafter"/>
</dbReference>
<dbReference type="GO" id="GO:0070401">
    <property type="term" value="F:NADP+ binding"/>
    <property type="evidence" value="ECO:0007669"/>
    <property type="project" value="UniProtKB-ARBA"/>
</dbReference>
<comment type="pathway">
    <text evidence="1 8">Cofactor biosynthesis; tetrahydrofolate biosynthesis; 5,6,7,8-tetrahydrofolate from 7,8-dihydrofolate: step 1/1.</text>
</comment>
<dbReference type="CDD" id="cd00209">
    <property type="entry name" value="DHFR"/>
    <property type="match status" value="1"/>
</dbReference>
<dbReference type="PROSITE" id="PS51330">
    <property type="entry name" value="DHFR_2"/>
    <property type="match status" value="1"/>
</dbReference>
<evidence type="ECO:0000256" key="3">
    <source>
        <dbReference type="ARBA" id="ARBA00012856"/>
    </source>
</evidence>
<organism evidence="10 11">
    <name type="scientific">Haoranjiania flava</name>
    <dbReference type="NCBI Taxonomy" id="1856322"/>
    <lineage>
        <taxon>Bacteria</taxon>
        <taxon>Pseudomonadati</taxon>
        <taxon>Bacteroidota</taxon>
        <taxon>Chitinophagia</taxon>
        <taxon>Chitinophagales</taxon>
        <taxon>Chitinophagaceae</taxon>
        <taxon>Haoranjiania</taxon>
    </lineage>
</organism>
<dbReference type="RefSeq" id="WP_263038838.1">
    <property type="nucleotide sequence ID" value="NZ_JAOTPL010000024.1"/>
</dbReference>
<gene>
    <name evidence="10" type="ORF">OD355_12555</name>
</gene>
<protein>
    <recommendedName>
        <fullName evidence="3 8">Dihydrofolate reductase</fullName>
        <ecNumber evidence="3 8">1.5.1.3</ecNumber>
    </recommendedName>
</protein>
<evidence type="ECO:0000256" key="8">
    <source>
        <dbReference type="PIRNR" id="PIRNR000194"/>
    </source>
</evidence>
<reference evidence="10" key="1">
    <citation type="submission" date="2022-10" db="EMBL/GenBank/DDBJ databases">
        <authorList>
            <person name="Kim H.S."/>
            <person name="Kim J.-S."/>
            <person name="Suh M.K."/>
            <person name="Eom M.K."/>
            <person name="Lee J.-S."/>
        </authorList>
    </citation>
    <scope>NUCLEOTIDE SEQUENCE</scope>
    <source>
        <strain evidence="10">LIP-5</strain>
    </source>
</reference>
<proteinExistence type="inferred from homology"/>
<keyword evidence="4 8" id="KW-0554">One-carbon metabolism</keyword>
<dbReference type="PIRSF" id="PIRSF000194">
    <property type="entry name" value="DHFR"/>
    <property type="match status" value="1"/>
</dbReference>
<dbReference type="InterPro" id="IPR012259">
    <property type="entry name" value="DHFR"/>
</dbReference>
<dbReference type="GO" id="GO:0004146">
    <property type="term" value="F:dihydrofolate reductase activity"/>
    <property type="evidence" value="ECO:0007669"/>
    <property type="project" value="UniProtKB-EC"/>
</dbReference>
<dbReference type="Pfam" id="PF00186">
    <property type="entry name" value="DHFR_1"/>
    <property type="match status" value="1"/>
</dbReference>
<dbReference type="EMBL" id="JAOTPL010000024">
    <property type="protein sequence ID" value="MCU7695350.1"/>
    <property type="molecule type" value="Genomic_DNA"/>
</dbReference>
<name>A0AAE3INJ2_9BACT</name>
<accession>A0AAE3INJ2</accession>
<evidence type="ECO:0000313" key="11">
    <source>
        <dbReference type="Proteomes" id="UP001209317"/>
    </source>
</evidence>
<evidence type="ECO:0000256" key="1">
    <source>
        <dbReference type="ARBA" id="ARBA00004903"/>
    </source>
</evidence>
<keyword evidence="5 8" id="KW-0521">NADP</keyword>
<dbReference type="InterPro" id="IPR001796">
    <property type="entry name" value="DHFR_dom"/>
</dbReference>
<evidence type="ECO:0000256" key="5">
    <source>
        <dbReference type="ARBA" id="ARBA00022857"/>
    </source>
</evidence>
<dbReference type="InterPro" id="IPR024072">
    <property type="entry name" value="DHFR-like_dom_sf"/>
</dbReference>
<comment type="similarity">
    <text evidence="2 8">Belongs to the dihydrofolate reductase family.</text>
</comment>
<comment type="catalytic activity">
    <reaction evidence="8">
        <text>(6S)-5,6,7,8-tetrahydrofolate + NADP(+) = 7,8-dihydrofolate + NADPH + H(+)</text>
        <dbReference type="Rhea" id="RHEA:15009"/>
        <dbReference type="ChEBI" id="CHEBI:15378"/>
        <dbReference type="ChEBI" id="CHEBI:57451"/>
        <dbReference type="ChEBI" id="CHEBI:57453"/>
        <dbReference type="ChEBI" id="CHEBI:57783"/>
        <dbReference type="ChEBI" id="CHEBI:58349"/>
        <dbReference type="EC" id="1.5.1.3"/>
    </reaction>
</comment>
<evidence type="ECO:0000259" key="9">
    <source>
        <dbReference type="PROSITE" id="PS51330"/>
    </source>
</evidence>
<comment type="function">
    <text evidence="7 8">Key enzyme in folate metabolism. Catalyzes an essential reaction for de novo glycine and purine synthesis, and for DNA precursor synthesis.</text>
</comment>
<dbReference type="SUPFAM" id="SSF53597">
    <property type="entry name" value="Dihydrofolate reductase-like"/>
    <property type="match status" value="1"/>
</dbReference>
<dbReference type="GO" id="GO:0046452">
    <property type="term" value="P:dihydrofolate metabolic process"/>
    <property type="evidence" value="ECO:0007669"/>
    <property type="project" value="TreeGrafter"/>
</dbReference>
<dbReference type="GO" id="GO:0046654">
    <property type="term" value="P:tetrahydrofolate biosynthetic process"/>
    <property type="evidence" value="ECO:0007669"/>
    <property type="project" value="InterPro"/>
</dbReference>